<organism evidence="7 8">
    <name type="scientific">Lentinula lateritia</name>
    <dbReference type="NCBI Taxonomy" id="40482"/>
    <lineage>
        <taxon>Eukaryota</taxon>
        <taxon>Fungi</taxon>
        <taxon>Dikarya</taxon>
        <taxon>Basidiomycota</taxon>
        <taxon>Agaricomycotina</taxon>
        <taxon>Agaricomycetes</taxon>
        <taxon>Agaricomycetidae</taxon>
        <taxon>Agaricales</taxon>
        <taxon>Marasmiineae</taxon>
        <taxon>Omphalotaceae</taxon>
        <taxon>Lentinula</taxon>
    </lineage>
</organism>
<dbReference type="PANTHER" id="PTHR43303">
    <property type="entry name" value="NADPH DEHYDROGENASE C23G7.10C-RELATED"/>
    <property type="match status" value="1"/>
</dbReference>
<dbReference type="InterPro" id="IPR013785">
    <property type="entry name" value="Aldolase_TIM"/>
</dbReference>
<dbReference type="Gene3D" id="3.20.20.70">
    <property type="entry name" value="Aldolase class I"/>
    <property type="match status" value="1"/>
</dbReference>
<evidence type="ECO:0000256" key="2">
    <source>
        <dbReference type="ARBA" id="ARBA00022630"/>
    </source>
</evidence>
<evidence type="ECO:0000313" key="8">
    <source>
        <dbReference type="Proteomes" id="UP001150217"/>
    </source>
</evidence>
<dbReference type="SUPFAM" id="SSF51395">
    <property type="entry name" value="FMN-linked oxidoreductases"/>
    <property type="match status" value="1"/>
</dbReference>
<sequence length="427" mass="46537">MRIEAQSSEPHCDMQLQHISNQPAVGAPFFTPAQNPVAGTALNPQLDGKMIPKLFTPLKIRDVTFQNRLFLSPLCQYSAEDGHVTPWHLAHLGGIISRGPGLSFVEATAVTSNGRITPEDVGIWDDSHIAGLKEIVEFAHSQGQKIGIQLAHAGRKASTVAPWLETNYPATILVGGHDNAVGPSAIPYDEINQFPKALSKSEIAEIVISWAQAAKRAVRAGFDVIEIHGAHGFLLHSFNSPVSNARTDEYGGSFENRTRFLVEVIDAVRAVIPGGMPLFVRVSASDRMEEFRYVPSWELEDTIKLAPILSAHGTDLLDVSSAGSSTKQSLVDTRAHQKFSKAIKQALAELGVPMLVSTVGGIKSGVQAEGYLQDSVADVTFVGRQFQRNPALVWHFADELGIRIHLAVQMWWPFYGKAHGFLQTSKK</sequence>
<keyword evidence="8" id="KW-1185">Reference proteome</keyword>
<keyword evidence="3" id="KW-0288">FMN</keyword>
<comment type="cofactor">
    <cofactor evidence="1">
        <name>FMN</name>
        <dbReference type="ChEBI" id="CHEBI:58210"/>
    </cofactor>
</comment>
<evidence type="ECO:0000256" key="4">
    <source>
        <dbReference type="ARBA" id="ARBA00022857"/>
    </source>
</evidence>
<name>A0ABQ8VV01_9AGAR</name>
<keyword evidence="4" id="KW-0521">NADP</keyword>
<dbReference type="PANTHER" id="PTHR43303:SF4">
    <property type="entry name" value="NADPH DEHYDROGENASE C23G7.10C-RELATED"/>
    <property type="match status" value="1"/>
</dbReference>
<dbReference type="EMBL" id="JANVFT010000007">
    <property type="protein sequence ID" value="KAJ4500169.1"/>
    <property type="molecule type" value="Genomic_DNA"/>
</dbReference>
<gene>
    <name evidence="7" type="ORF">C8R41DRAFT_812029</name>
</gene>
<accession>A0ABQ8VV01</accession>
<evidence type="ECO:0000256" key="1">
    <source>
        <dbReference type="ARBA" id="ARBA00001917"/>
    </source>
</evidence>
<dbReference type="Proteomes" id="UP001150217">
    <property type="component" value="Unassembled WGS sequence"/>
</dbReference>
<feature type="domain" description="NADH:flavin oxidoreductase/NADH oxidase N-terminal" evidence="6">
    <location>
        <begin position="53"/>
        <end position="396"/>
    </location>
</feature>
<evidence type="ECO:0000259" key="6">
    <source>
        <dbReference type="Pfam" id="PF00724"/>
    </source>
</evidence>
<comment type="caution">
    <text evidence="7">The sequence shown here is derived from an EMBL/GenBank/DDBJ whole genome shotgun (WGS) entry which is preliminary data.</text>
</comment>
<proteinExistence type="predicted"/>
<dbReference type="InterPro" id="IPR044152">
    <property type="entry name" value="YqjM-like"/>
</dbReference>
<dbReference type="InterPro" id="IPR001155">
    <property type="entry name" value="OxRdtase_FMN_N"/>
</dbReference>
<keyword evidence="2" id="KW-0285">Flavoprotein</keyword>
<keyword evidence="5" id="KW-0560">Oxidoreductase</keyword>
<dbReference type="CDD" id="cd02932">
    <property type="entry name" value="OYE_YqiM_FMN"/>
    <property type="match status" value="1"/>
</dbReference>
<evidence type="ECO:0000313" key="7">
    <source>
        <dbReference type="EMBL" id="KAJ4500169.1"/>
    </source>
</evidence>
<evidence type="ECO:0000256" key="3">
    <source>
        <dbReference type="ARBA" id="ARBA00022643"/>
    </source>
</evidence>
<protein>
    <submittedName>
        <fullName evidence="7">FMN-linked oxidoreductase</fullName>
    </submittedName>
</protein>
<evidence type="ECO:0000256" key="5">
    <source>
        <dbReference type="ARBA" id="ARBA00023002"/>
    </source>
</evidence>
<dbReference type="Pfam" id="PF00724">
    <property type="entry name" value="Oxidored_FMN"/>
    <property type="match status" value="1"/>
</dbReference>
<reference evidence="7" key="1">
    <citation type="submission" date="2022-08" db="EMBL/GenBank/DDBJ databases">
        <title>A Global Phylogenomic Analysis of the Shiitake Genus Lentinula.</title>
        <authorList>
            <consortium name="DOE Joint Genome Institute"/>
            <person name="Sierra-Patev S."/>
            <person name="Min B."/>
            <person name="Naranjo-Ortiz M."/>
            <person name="Looney B."/>
            <person name="Konkel Z."/>
            <person name="Slot J.C."/>
            <person name="Sakamoto Y."/>
            <person name="Steenwyk J.L."/>
            <person name="Rokas A."/>
            <person name="Carro J."/>
            <person name="Camarero S."/>
            <person name="Ferreira P."/>
            <person name="Molpeceres G."/>
            <person name="Ruiz-Duenas F.J."/>
            <person name="Serrano A."/>
            <person name="Henrissat B."/>
            <person name="Drula E."/>
            <person name="Hughes K.W."/>
            <person name="Mata J.L."/>
            <person name="Ishikawa N.K."/>
            <person name="Vargas-Isla R."/>
            <person name="Ushijima S."/>
            <person name="Smith C.A."/>
            <person name="Ahrendt S."/>
            <person name="Andreopoulos W."/>
            <person name="He G."/>
            <person name="Labutti K."/>
            <person name="Lipzen A."/>
            <person name="Ng V."/>
            <person name="Riley R."/>
            <person name="Sandor L."/>
            <person name="Barry K."/>
            <person name="Martinez A.T."/>
            <person name="Xiao Y."/>
            <person name="Gibbons J.G."/>
            <person name="Terashima K."/>
            <person name="Grigoriev I.V."/>
            <person name="Hibbett D.S."/>
        </authorList>
    </citation>
    <scope>NUCLEOTIDE SEQUENCE</scope>
    <source>
        <strain evidence="7">RHP3577 ss4</strain>
    </source>
</reference>